<dbReference type="EMBL" id="JAIVGD010000011">
    <property type="protein sequence ID" value="KAH0769925.1"/>
    <property type="molecule type" value="Genomic_DNA"/>
</dbReference>
<gene>
    <name evidence="1" type="ORF">KY290_013906</name>
</gene>
<accession>A0ABQ7VNT4</accession>
<organism evidence="1 2">
    <name type="scientific">Solanum tuberosum</name>
    <name type="common">Potato</name>
    <dbReference type="NCBI Taxonomy" id="4113"/>
    <lineage>
        <taxon>Eukaryota</taxon>
        <taxon>Viridiplantae</taxon>
        <taxon>Streptophyta</taxon>
        <taxon>Embryophyta</taxon>
        <taxon>Tracheophyta</taxon>
        <taxon>Spermatophyta</taxon>
        <taxon>Magnoliopsida</taxon>
        <taxon>eudicotyledons</taxon>
        <taxon>Gunneridae</taxon>
        <taxon>Pentapetalae</taxon>
        <taxon>asterids</taxon>
        <taxon>lamiids</taxon>
        <taxon>Solanales</taxon>
        <taxon>Solanaceae</taxon>
        <taxon>Solanoideae</taxon>
        <taxon>Solaneae</taxon>
        <taxon>Solanum</taxon>
    </lineage>
</organism>
<reference evidence="1 2" key="1">
    <citation type="journal article" date="2021" name="bioRxiv">
        <title>Chromosome-scale and haplotype-resolved genome assembly of a tetraploid potato cultivar.</title>
        <authorList>
            <person name="Sun H."/>
            <person name="Jiao W.-B."/>
            <person name="Krause K."/>
            <person name="Campoy J.A."/>
            <person name="Goel M."/>
            <person name="Folz-Donahue K."/>
            <person name="Kukat C."/>
            <person name="Huettel B."/>
            <person name="Schneeberger K."/>
        </authorList>
    </citation>
    <scope>NUCLEOTIDE SEQUENCE [LARGE SCALE GENOMIC DNA]</scope>
    <source>
        <strain evidence="1">SolTubOtavaFocal</strain>
        <tissue evidence="1">Leaves</tissue>
    </source>
</reference>
<comment type="caution">
    <text evidence="1">The sequence shown here is derived from an EMBL/GenBank/DDBJ whole genome shotgun (WGS) entry which is preliminary data.</text>
</comment>
<sequence>MTFKVIKRKAERGTVLCLSLASSSRPSHWQQQKAPASLRFRPGQRGMKTRRAAGTRESIPSVDLPFPLLEWFEITRKRCLARRMQEEVVISSAGAVSGLLPPKR</sequence>
<dbReference type="Proteomes" id="UP000826656">
    <property type="component" value="Unassembled WGS sequence"/>
</dbReference>
<evidence type="ECO:0000313" key="2">
    <source>
        <dbReference type="Proteomes" id="UP000826656"/>
    </source>
</evidence>
<evidence type="ECO:0000313" key="1">
    <source>
        <dbReference type="EMBL" id="KAH0769925.1"/>
    </source>
</evidence>
<keyword evidence="2" id="KW-1185">Reference proteome</keyword>
<name>A0ABQ7VNT4_SOLTU</name>
<protein>
    <submittedName>
        <fullName evidence="1">Uncharacterized protein</fullName>
    </submittedName>
</protein>
<proteinExistence type="predicted"/>